<protein>
    <recommendedName>
        <fullName evidence="4">DUF3108 domain-containing protein</fullName>
    </recommendedName>
</protein>
<proteinExistence type="predicted"/>
<feature type="chain" id="PRO_5046556153" description="DUF3108 domain-containing protein" evidence="1">
    <location>
        <begin position="21"/>
        <end position="245"/>
    </location>
</feature>
<keyword evidence="3" id="KW-1185">Reference proteome</keyword>
<keyword evidence="1" id="KW-0732">Signal</keyword>
<accession>A0ABV8CRA5</accession>
<dbReference type="EMBL" id="JBHSAF010000015">
    <property type="protein sequence ID" value="MFC3914745.1"/>
    <property type="molecule type" value="Genomic_DNA"/>
</dbReference>
<evidence type="ECO:0008006" key="4">
    <source>
        <dbReference type="Google" id="ProtNLM"/>
    </source>
</evidence>
<sequence>MNPFQFALLLAILLPFSCLAADTPEPGEESPLPPVQALISYVTLEVSPDGITQQHSYKERWIRDGDMLWSERLIPLPVARAFHLQHDTAKTPHKHFMYQMAARWVSRQPDGSLELNYADAYHRNLVHYPPIEYSQSGFVPDWPRLNRLIAPSTLALMQPEAESPAQDTLPDLARDARWYRLEQNNQILRVLWSQEWQLALAVERHTRDGYKQYRMNVTLKPGLPTPRPWQQLADYNNKEISDFFD</sequence>
<evidence type="ECO:0000256" key="1">
    <source>
        <dbReference type="SAM" id="SignalP"/>
    </source>
</evidence>
<feature type="signal peptide" evidence="1">
    <location>
        <begin position="1"/>
        <end position="20"/>
    </location>
</feature>
<organism evidence="2 3">
    <name type="scientific">Pseudaeromonas sharmana</name>
    <dbReference type="NCBI Taxonomy" id="328412"/>
    <lineage>
        <taxon>Bacteria</taxon>
        <taxon>Pseudomonadati</taxon>
        <taxon>Pseudomonadota</taxon>
        <taxon>Gammaproteobacteria</taxon>
        <taxon>Aeromonadales</taxon>
        <taxon>Aeromonadaceae</taxon>
        <taxon>Pseudaeromonas</taxon>
    </lineage>
</organism>
<dbReference type="Proteomes" id="UP001595692">
    <property type="component" value="Unassembled WGS sequence"/>
</dbReference>
<reference evidence="3" key="1">
    <citation type="journal article" date="2019" name="Int. J. Syst. Evol. Microbiol.">
        <title>The Global Catalogue of Microorganisms (GCM) 10K type strain sequencing project: providing services to taxonomists for standard genome sequencing and annotation.</title>
        <authorList>
            <consortium name="The Broad Institute Genomics Platform"/>
            <consortium name="The Broad Institute Genome Sequencing Center for Infectious Disease"/>
            <person name="Wu L."/>
            <person name="Ma J."/>
        </authorList>
    </citation>
    <scope>NUCLEOTIDE SEQUENCE [LARGE SCALE GENOMIC DNA]</scope>
    <source>
        <strain evidence="3">CCUG 54939</strain>
    </source>
</reference>
<comment type="caution">
    <text evidence="2">The sequence shown here is derived from an EMBL/GenBank/DDBJ whole genome shotgun (WGS) entry which is preliminary data.</text>
</comment>
<name>A0ABV8CRA5_9GAMM</name>
<evidence type="ECO:0000313" key="3">
    <source>
        <dbReference type="Proteomes" id="UP001595692"/>
    </source>
</evidence>
<dbReference type="RefSeq" id="WP_377154056.1">
    <property type="nucleotide sequence ID" value="NZ_JBHSAF010000015.1"/>
</dbReference>
<gene>
    <name evidence="2" type="ORF">ACFOSS_14950</name>
</gene>
<evidence type="ECO:0000313" key="2">
    <source>
        <dbReference type="EMBL" id="MFC3914745.1"/>
    </source>
</evidence>